<proteinExistence type="predicted"/>
<dbReference type="Gene3D" id="3.40.630.30">
    <property type="match status" value="1"/>
</dbReference>
<dbReference type="AlphaFoldDB" id="A0A8H5B0G8"/>
<reference evidence="1 2" key="1">
    <citation type="journal article" date="2020" name="ISME J.">
        <title>Uncovering the hidden diversity of litter-decomposition mechanisms in mushroom-forming fungi.</title>
        <authorList>
            <person name="Floudas D."/>
            <person name="Bentzer J."/>
            <person name="Ahren D."/>
            <person name="Johansson T."/>
            <person name="Persson P."/>
            <person name="Tunlid A."/>
        </authorList>
    </citation>
    <scope>NUCLEOTIDE SEQUENCE [LARGE SCALE GENOMIC DNA]</scope>
    <source>
        <strain evidence="1 2">CBS 101986</strain>
    </source>
</reference>
<comment type="caution">
    <text evidence="1">The sequence shown here is derived from an EMBL/GenBank/DDBJ whole genome shotgun (WGS) entry which is preliminary data.</text>
</comment>
<keyword evidence="2" id="KW-1185">Reference proteome</keyword>
<dbReference type="EMBL" id="JAACJJ010000044">
    <property type="protein sequence ID" value="KAF5314480.1"/>
    <property type="molecule type" value="Genomic_DNA"/>
</dbReference>
<evidence type="ECO:0000313" key="1">
    <source>
        <dbReference type="EMBL" id="KAF5314480.1"/>
    </source>
</evidence>
<evidence type="ECO:0008006" key="3">
    <source>
        <dbReference type="Google" id="ProtNLM"/>
    </source>
</evidence>
<accession>A0A8H5B0G8</accession>
<gene>
    <name evidence="1" type="ORF">D9619_011767</name>
</gene>
<dbReference type="PANTHER" id="PTHR42791">
    <property type="entry name" value="GNAT FAMILY ACETYLTRANSFERASE"/>
    <property type="match status" value="1"/>
</dbReference>
<dbReference type="InterPro" id="IPR052523">
    <property type="entry name" value="Trichothecene_AcTrans"/>
</dbReference>
<dbReference type="PANTHER" id="PTHR42791:SF1">
    <property type="entry name" value="N-ACETYLTRANSFERASE DOMAIN-CONTAINING PROTEIN"/>
    <property type="match status" value="1"/>
</dbReference>
<dbReference type="InterPro" id="IPR016181">
    <property type="entry name" value="Acyl_CoA_acyltransferase"/>
</dbReference>
<dbReference type="Proteomes" id="UP000567179">
    <property type="component" value="Unassembled WGS sequence"/>
</dbReference>
<dbReference type="SUPFAM" id="SSF55729">
    <property type="entry name" value="Acyl-CoA N-acyltransferases (Nat)"/>
    <property type="match status" value="1"/>
</dbReference>
<organism evidence="1 2">
    <name type="scientific">Psilocybe cf. subviscida</name>
    <dbReference type="NCBI Taxonomy" id="2480587"/>
    <lineage>
        <taxon>Eukaryota</taxon>
        <taxon>Fungi</taxon>
        <taxon>Dikarya</taxon>
        <taxon>Basidiomycota</taxon>
        <taxon>Agaricomycotina</taxon>
        <taxon>Agaricomycetes</taxon>
        <taxon>Agaricomycetidae</taxon>
        <taxon>Agaricales</taxon>
        <taxon>Agaricineae</taxon>
        <taxon>Strophariaceae</taxon>
        <taxon>Psilocybe</taxon>
    </lineage>
</organism>
<protein>
    <recommendedName>
        <fullName evidence="3">N-acetyltransferase domain-containing protein</fullName>
    </recommendedName>
</protein>
<sequence>MEAMSSMPSMTRTRPENIVQRKGMKREFIRTAGPSDFPRIVEVGVSSLNGDPIATYFGCTTPASLKTYLEFILNLAHSVGGVIDVTTVSENESDEGEIVSAAIWLPPKKRINTFNVYKLLTSGCISLTQALGTQGVTRLGWEYPSKISESWMQPELYLVSEGPSWSQADTWYLRLAFTANKYQKQGIMINMINRRLEAHPDSTFTLEATSPRSQHFFHACFGFEMMNRSTMGKGYVNESGEEQVRGHGVDVYSMLRKPVNRFNN</sequence>
<name>A0A8H5B0G8_9AGAR</name>
<dbReference type="OrthoDB" id="544277at2759"/>
<evidence type="ECO:0000313" key="2">
    <source>
        <dbReference type="Proteomes" id="UP000567179"/>
    </source>
</evidence>